<dbReference type="Pfam" id="PF16211">
    <property type="entry name" value="Histone_H2A_C"/>
    <property type="match status" value="1"/>
</dbReference>
<dbReference type="PANTHER" id="PTHR23430">
    <property type="entry name" value="HISTONE H2A"/>
    <property type="match status" value="1"/>
</dbReference>
<sequence length="368" mass="39113">MSARGGKKKQKVMSRSARAGVLFPVARMLRYLRKDTHHLRIGAGSPVYMAAVIEYLVAEILELAGNAAKEFKRGRITPRHILLAIANDDELHQLLKHVTIAQGGVVPKIHAALIGPSRGKQHAAAVAAASSPSTSPSKVKAAAKIPSKKGAVATSNSIAASKTAPFKGKPKKADSIPDGSGGFMTLSEKKLFLGQKLTVMQGDIVKMNADAIVHPTNSSYHLGGEVGQAIQKAGGKEFQQEVDNLLKTQGSIGTADAAICPGHKFSAKFVIHVNSPSWSDNNSQQNLDKAVKNVLKLADEKQLKSVALPSISSGNAGFPKQTAAQIILASIRDYFSNAKSSSLKQIYFVLYDAESVNVYTTELARLDG</sequence>
<dbReference type="Gene3D" id="3.40.220.10">
    <property type="entry name" value="Leucine Aminopeptidase, subunit E, domain 1"/>
    <property type="match status" value="1"/>
</dbReference>
<comment type="subcellular location">
    <subcellularLocation>
        <location evidence="3">Chromosome</location>
    </subcellularLocation>
    <subcellularLocation>
        <location evidence="2">Nucleus</location>
    </subcellularLocation>
</comment>
<dbReference type="PRINTS" id="PR00620">
    <property type="entry name" value="HISTONEH2A"/>
</dbReference>
<dbReference type="GO" id="GO:0006325">
    <property type="term" value="P:chromatin organization"/>
    <property type="evidence" value="ECO:0007669"/>
    <property type="project" value="UniProtKB-KW"/>
</dbReference>
<evidence type="ECO:0000259" key="13">
    <source>
        <dbReference type="PROSITE" id="PS51154"/>
    </source>
</evidence>
<dbReference type="Pfam" id="PF01661">
    <property type="entry name" value="Macro"/>
    <property type="match status" value="1"/>
</dbReference>
<dbReference type="GO" id="GO:0030527">
    <property type="term" value="F:structural constituent of chromatin"/>
    <property type="evidence" value="ECO:0007669"/>
    <property type="project" value="InterPro"/>
</dbReference>
<dbReference type="Gene3D" id="1.10.20.10">
    <property type="entry name" value="Histone, subunit A"/>
    <property type="match status" value="1"/>
</dbReference>
<dbReference type="CDD" id="cd02904">
    <property type="entry name" value="Macro_H2A-like"/>
    <property type="match status" value="1"/>
</dbReference>
<evidence type="ECO:0000256" key="2">
    <source>
        <dbReference type="ARBA" id="ARBA00004123"/>
    </source>
</evidence>
<evidence type="ECO:0000313" key="16">
    <source>
        <dbReference type="Proteomes" id="UP001497497"/>
    </source>
</evidence>
<dbReference type="Proteomes" id="UP001497497">
    <property type="component" value="Unassembled WGS sequence"/>
</dbReference>
<evidence type="ECO:0000256" key="3">
    <source>
        <dbReference type="ARBA" id="ARBA00004286"/>
    </source>
</evidence>
<keyword evidence="7" id="KW-1017">Isopeptide bond</keyword>
<dbReference type="FunFam" id="1.10.20.10:FF:000013">
    <property type="entry name" value="Core histone macro-H2A"/>
    <property type="match status" value="1"/>
</dbReference>
<evidence type="ECO:0000313" key="15">
    <source>
        <dbReference type="EMBL" id="QNG40049.1"/>
    </source>
</evidence>
<evidence type="ECO:0000256" key="4">
    <source>
        <dbReference type="ARBA" id="ARBA00011538"/>
    </source>
</evidence>
<evidence type="ECO:0000256" key="1">
    <source>
        <dbReference type="ARBA" id="ARBA00002001"/>
    </source>
</evidence>
<dbReference type="GO" id="GO:0046982">
    <property type="term" value="F:protein heterodimerization activity"/>
    <property type="evidence" value="ECO:0007669"/>
    <property type="project" value="InterPro"/>
</dbReference>
<evidence type="ECO:0000256" key="6">
    <source>
        <dbReference type="ARBA" id="ARBA00022454"/>
    </source>
</evidence>
<dbReference type="InterPro" id="IPR007125">
    <property type="entry name" value="H2A/H2B/H3"/>
</dbReference>
<reference evidence="14 16" key="2">
    <citation type="submission" date="2024-04" db="EMBL/GenBank/DDBJ databases">
        <authorList>
            <consortium name="Genoscope - CEA"/>
            <person name="William W."/>
        </authorList>
    </citation>
    <scope>NUCLEOTIDE SEQUENCE [LARGE SCALE GENOMIC DNA]</scope>
</reference>
<dbReference type="InterPro" id="IPR043472">
    <property type="entry name" value="Macro_dom-like"/>
</dbReference>
<dbReference type="InterPro" id="IPR032454">
    <property type="entry name" value="Histone_H2A_C"/>
</dbReference>
<accession>A0A7G7LIE6</accession>
<dbReference type="FunFam" id="3.40.220.10:FF:000002">
    <property type="entry name" value="Core histone macro-H2A"/>
    <property type="match status" value="1"/>
</dbReference>
<evidence type="ECO:0000256" key="11">
    <source>
        <dbReference type="ARBA" id="ARBA00023242"/>
    </source>
</evidence>
<evidence type="ECO:0000256" key="10">
    <source>
        <dbReference type="ARBA" id="ARBA00023125"/>
    </source>
</evidence>
<evidence type="ECO:0000256" key="12">
    <source>
        <dbReference type="ARBA" id="ARBA00023269"/>
    </source>
</evidence>
<keyword evidence="9" id="KW-0156">Chromatin regulator</keyword>
<proteinExistence type="evidence at transcript level"/>
<feature type="domain" description="Macro" evidence="13">
    <location>
        <begin position="184"/>
        <end position="367"/>
    </location>
</feature>
<dbReference type="EMBL" id="CAXITT010000823">
    <property type="protein sequence ID" value="CAL1546522.1"/>
    <property type="molecule type" value="Genomic_DNA"/>
</dbReference>
<dbReference type="GO" id="GO:0003677">
    <property type="term" value="F:DNA binding"/>
    <property type="evidence" value="ECO:0007669"/>
    <property type="project" value="UniProtKB-KW"/>
</dbReference>
<name>A0A7G7LIE6_LYMST</name>
<dbReference type="InterPro" id="IPR002589">
    <property type="entry name" value="Macro_dom"/>
</dbReference>
<keyword evidence="16" id="KW-1185">Reference proteome</keyword>
<dbReference type="GO" id="GO:0005634">
    <property type="term" value="C:nucleus"/>
    <property type="evidence" value="ECO:0007669"/>
    <property type="project" value="UniProtKB-SubCell"/>
</dbReference>
<keyword evidence="10" id="KW-0238">DNA-binding</keyword>
<protein>
    <recommendedName>
        <fullName evidence="5">Histone H2A</fullName>
    </recommendedName>
</protein>
<keyword evidence="8" id="KW-0832">Ubl conjugation</keyword>
<evidence type="ECO:0000313" key="14">
    <source>
        <dbReference type="EMBL" id="CAL1546522.1"/>
    </source>
</evidence>
<evidence type="ECO:0000256" key="7">
    <source>
        <dbReference type="ARBA" id="ARBA00022499"/>
    </source>
</evidence>
<evidence type="ECO:0000256" key="5">
    <source>
        <dbReference type="ARBA" id="ARBA00017642"/>
    </source>
</evidence>
<evidence type="ECO:0000256" key="9">
    <source>
        <dbReference type="ARBA" id="ARBA00022853"/>
    </source>
</evidence>
<keyword evidence="11" id="KW-0539">Nucleus</keyword>
<dbReference type="EMBL" id="MT701012">
    <property type="protein sequence ID" value="QNG40049.1"/>
    <property type="molecule type" value="mRNA"/>
</dbReference>
<gene>
    <name evidence="14" type="ORF">GSLYS_00019899001</name>
</gene>
<dbReference type="SUPFAM" id="SSF47113">
    <property type="entry name" value="Histone-fold"/>
    <property type="match status" value="1"/>
</dbReference>
<keyword evidence="6" id="KW-0158">Chromosome</keyword>
<reference evidence="15" key="1">
    <citation type="submission" date="2020-07" db="EMBL/GenBank/DDBJ databases">
        <authorList>
            <person name="Fodor I."/>
            <person name="Pirger Z."/>
        </authorList>
    </citation>
    <scope>NUCLEOTIDE SEQUENCE</scope>
</reference>
<dbReference type="Pfam" id="PF00125">
    <property type="entry name" value="Histone"/>
    <property type="match status" value="1"/>
</dbReference>
<dbReference type="SMART" id="SM00506">
    <property type="entry name" value="A1pp"/>
    <property type="match status" value="1"/>
</dbReference>
<dbReference type="PROSITE" id="PS51154">
    <property type="entry name" value="MACRO"/>
    <property type="match status" value="1"/>
</dbReference>
<dbReference type="SUPFAM" id="SSF52949">
    <property type="entry name" value="Macro domain-like"/>
    <property type="match status" value="1"/>
</dbReference>
<comment type="function">
    <text evidence="1">Core component of nucleosome. Nucleosomes wrap and compact DNA into chromatin, limiting DNA accessibility to the cellular machineries which require DNA as a template. Histones thereby play a central role in transcription regulation, DNA repair, DNA replication and chromosomal stability. DNA accessibility is regulated via a complex set of post-translational modifications of histones, also called histone code, and nucleosome remodeling.</text>
</comment>
<evidence type="ECO:0000256" key="8">
    <source>
        <dbReference type="ARBA" id="ARBA00022843"/>
    </source>
</evidence>
<comment type="subunit">
    <text evidence="4">The nucleosome is a histone octamer containing two molecules each of H2A, H2B, H3 and H4 assembled in one H3-H4 heterotetramer and two H2A-H2B heterodimers. The octamer wraps approximately 147 bp of DNA.</text>
</comment>
<keyword evidence="12" id="KW-0544">Nucleosome core</keyword>
<dbReference type="AlphaFoldDB" id="A0A7G7LIE6"/>
<dbReference type="CDD" id="cd00074">
    <property type="entry name" value="HFD_H2A"/>
    <property type="match status" value="1"/>
</dbReference>
<dbReference type="InterPro" id="IPR009072">
    <property type="entry name" value="Histone-fold"/>
</dbReference>
<dbReference type="InterPro" id="IPR035796">
    <property type="entry name" value="Macro_H2A"/>
</dbReference>
<organism evidence="15">
    <name type="scientific">Lymnaea stagnalis</name>
    <name type="common">Great pond snail</name>
    <name type="synonym">Helix stagnalis</name>
    <dbReference type="NCBI Taxonomy" id="6523"/>
    <lineage>
        <taxon>Eukaryota</taxon>
        <taxon>Metazoa</taxon>
        <taxon>Spiralia</taxon>
        <taxon>Lophotrochozoa</taxon>
        <taxon>Mollusca</taxon>
        <taxon>Gastropoda</taxon>
        <taxon>Heterobranchia</taxon>
        <taxon>Euthyneura</taxon>
        <taxon>Panpulmonata</taxon>
        <taxon>Hygrophila</taxon>
        <taxon>Lymnaeoidea</taxon>
        <taxon>Lymnaeidae</taxon>
        <taxon>Lymnaea</taxon>
    </lineage>
</organism>
<dbReference type="GO" id="GO:0000786">
    <property type="term" value="C:nucleosome"/>
    <property type="evidence" value="ECO:0007669"/>
    <property type="project" value="UniProtKB-KW"/>
</dbReference>
<dbReference type="InterPro" id="IPR002119">
    <property type="entry name" value="Histone_H2A"/>
</dbReference>
<dbReference type="SMART" id="SM00414">
    <property type="entry name" value="H2A"/>
    <property type="match status" value="1"/>
</dbReference>